<name>A0A1M5H0N1_9FLAO</name>
<dbReference type="AlphaFoldDB" id="A0A1M5H0N1"/>
<dbReference type="RefSeq" id="WP_072960448.1">
    <property type="nucleotide sequence ID" value="NZ_FQUT01000010.1"/>
</dbReference>
<dbReference type="SUPFAM" id="SSF160766">
    <property type="entry name" value="NE1680-like"/>
    <property type="match status" value="1"/>
</dbReference>
<dbReference type="Gene3D" id="3.10.510.10">
    <property type="entry name" value="NE1680-like"/>
    <property type="match status" value="1"/>
</dbReference>
<evidence type="ECO:0000313" key="1">
    <source>
        <dbReference type="EMBL" id="SHG09503.1"/>
    </source>
</evidence>
<sequence length="87" mass="10043">MQVAVWDTYVTKKDGSVMHFDIIAPKDITATDVIYSYGKDYLKEKDQEGQELSSKECSFCHIETVLPQWEAEINEKGYTIIEMENCN</sequence>
<reference evidence="2" key="1">
    <citation type="submission" date="2016-11" db="EMBL/GenBank/DDBJ databases">
        <authorList>
            <person name="Varghese N."/>
            <person name="Submissions S."/>
        </authorList>
    </citation>
    <scope>NUCLEOTIDE SEQUENCE [LARGE SCALE GENOMIC DNA]</scope>
    <source>
        <strain evidence="2">DSM 27619</strain>
    </source>
</reference>
<dbReference type="Proteomes" id="UP000184518">
    <property type="component" value="Unassembled WGS sequence"/>
</dbReference>
<gene>
    <name evidence="1" type="ORF">SAMN05443633_11038</name>
</gene>
<proteinExistence type="predicted"/>
<dbReference type="InterPro" id="IPR023122">
    <property type="entry name" value="NE1680-like_sf"/>
</dbReference>
<dbReference type="EMBL" id="FQUT01000010">
    <property type="protein sequence ID" value="SHG09503.1"/>
    <property type="molecule type" value="Genomic_DNA"/>
</dbReference>
<evidence type="ECO:0000313" key="2">
    <source>
        <dbReference type="Proteomes" id="UP000184518"/>
    </source>
</evidence>
<dbReference type="InterPro" id="IPR018592">
    <property type="entry name" value="DUF2024"/>
</dbReference>
<dbReference type="OrthoDB" id="9795699at2"/>
<dbReference type="STRING" id="1416778.SAMN05443633_11038"/>
<dbReference type="Pfam" id="PF09630">
    <property type="entry name" value="DUF2024"/>
    <property type="match status" value="1"/>
</dbReference>
<accession>A0A1M5H0N1</accession>
<keyword evidence="2" id="KW-1185">Reference proteome</keyword>
<organism evidence="1 2">
    <name type="scientific">Chryseobacterium arachidis</name>
    <dbReference type="NCBI Taxonomy" id="1416778"/>
    <lineage>
        <taxon>Bacteria</taxon>
        <taxon>Pseudomonadati</taxon>
        <taxon>Bacteroidota</taxon>
        <taxon>Flavobacteriia</taxon>
        <taxon>Flavobacteriales</taxon>
        <taxon>Weeksellaceae</taxon>
        <taxon>Chryseobacterium group</taxon>
        <taxon>Chryseobacterium</taxon>
    </lineage>
</organism>
<evidence type="ECO:0008006" key="3">
    <source>
        <dbReference type="Google" id="ProtNLM"/>
    </source>
</evidence>
<protein>
    <recommendedName>
        <fullName evidence="3">DUF2024 domain-containing protein</fullName>
    </recommendedName>
</protein>